<accession>A0AAN1GPT9</accession>
<reference evidence="5 6" key="1">
    <citation type="journal article" date="2017" name="Front. Microbiol.">
        <title>Phaeobacter piscinae sp. nov., a species of the Roseobacter group and potential aquaculture probiont.</title>
        <authorList>
            <person name="Sonnenschein E.C."/>
            <person name="Phippen C.B.W."/>
            <person name="Nielsen K.F."/>
            <person name="Mateiu R.V."/>
            <person name="Melchiorsen J."/>
            <person name="Gram L."/>
            <person name="Overmann J."/>
            <person name="Freese H.M."/>
        </authorList>
    </citation>
    <scope>NUCLEOTIDE SEQUENCE [LARGE SCALE GENOMIC DNA]</scope>
    <source>
        <strain evidence="5 6">P13</strain>
    </source>
</reference>
<proteinExistence type="predicted"/>
<evidence type="ECO:0008006" key="7">
    <source>
        <dbReference type="Google" id="ProtNLM"/>
    </source>
</evidence>
<organism evidence="5 6">
    <name type="scientific">Phaeobacter piscinae</name>
    <dbReference type="NCBI Taxonomy" id="1580596"/>
    <lineage>
        <taxon>Bacteria</taxon>
        <taxon>Pseudomonadati</taxon>
        <taxon>Pseudomonadota</taxon>
        <taxon>Alphaproteobacteria</taxon>
        <taxon>Rhodobacterales</taxon>
        <taxon>Roseobacteraceae</taxon>
        <taxon>Phaeobacter</taxon>
    </lineage>
</organism>
<dbReference type="Gene3D" id="1.20.120.1630">
    <property type="match status" value="1"/>
</dbReference>
<dbReference type="PANTHER" id="PTHR12714">
    <property type="entry name" value="PROTEIN-S ISOPRENYLCYSTEINE O-METHYLTRANSFERASE"/>
    <property type="match status" value="1"/>
</dbReference>
<keyword evidence="3" id="KW-1133">Transmembrane helix</keyword>
<dbReference type="RefSeq" id="WP_040174139.1">
    <property type="nucleotide sequence ID" value="NZ_CP010715.1"/>
</dbReference>
<keyword evidence="2" id="KW-0812">Transmembrane</keyword>
<dbReference type="Proteomes" id="UP000218606">
    <property type="component" value="Chromosome"/>
</dbReference>
<dbReference type="Pfam" id="PF04191">
    <property type="entry name" value="PEMT"/>
    <property type="match status" value="1"/>
</dbReference>
<evidence type="ECO:0000256" key="2">
    <source>
        <dbReference type="ARBA" id="ARBA00022692"/>
    </source>
</evidence>
<name>A0AAN1GPT9_9RHOB</name>
<dbReference type="GO" id="GO:0012505">
    <property type="term" value="C:endomembrane system"/>
    <property type="evidence" value="ECO:0007669"/>
    <property type="project" value="UniProtKB-SubCell"/>
</dbReference>
<protein>
    <recommendedName>
        <fullName evidence="7">Phospholipid methyltransferase</fullName>
    </recommendedName>
</protein>
<dbReference type="PANTHER" id="PTHR12714:SF24">
    <property type="entry name" value="SLR1182 PROTEIN"/>
    <property type="match status" value="1"/>
</dbReference>
<evidence type="ECO:0000256" key="3">
    <source>
        <dbReference type="ARBA" id="ARBA00022989"/>
    </source>
</evidence>
<dbReference type="GO" id="GO:0016740">
    <property type="term" value="F:transferase activity"/>
    <property type="evidence" value="ECO:0007669"/>
    <property type="project" value="UniProtKB-ARBA"/>
</dbReference>
<sequence>MKWIDVPPVWLLGFAVLAWCQARFLPLGLEFSGGAIGAFVGFLSGVLIGGGIVLMLLAVTELRRQKTTLHPHGQPSQLVQSGIFKRSRNPIYLGDCLLLLGLILRFDAVLSLALLPIFVWVLERRFILPEENRLRRQFRADWARYEQKTRRWL</sequence>
<comment type="subcellular location">
    <subcellularLocation>
        <location evidence="1">Endomembrane system</location>
        <topology evidence="1">Multi-pass membrane protein</topology>
    </subcellularLocation>
</comment>
<gene>
    <name evidence="5" type="ORF">PhaeoP13_00925</name>
</gene>
<dbReference type="AlphaFoldDB" id="A0AAN1GPT9"/>
<dbReference type="EMBL" id="CP010767">
    <property type="protein sequence ID" value="ATG42875.1"/>
    <property type="molecule type" value="Genomic_DNA"/>
</dbReference>
<evidence type="ECO:0000313" key="6">
    <source>
        <dbReference type="Proteomes" id="UP000218606"/>
    </source>
</evidence>
<evidence type="ECO:0000313" key="5">
    <source>
        <dbReference type="EMBL" id="ATG42875.1"/>
    </source>
</evidence>
<dbReference type="InterPro" id="IPR007318">
    <property type="entry name" value="Phopholipid_MeTrfase"/>
</dbReference>
<evidence type="ECO:0000256" key="1">
    <source>
        <dbReference type="ARBA" id="ARBA00004127"/>
    </source>
</evidence>
<evidence type="ECO:0000256" key="4">
    <source>
        <dbReference type="ARBA" id="ARBA00023136"/>
    </source>
</evidence>
<keyword evidence="4" id="KW-0472">Membrane</keyword>